<dbReference type="Proteomes" id="UP000812966">
    <property type="component" value="Unassembled WGS sequence"/>
</dbReference>
<dbReference type="OrthoDB" id="16824at2759"/>
<dbReference type="PANTHER" id="PTHR28075:SF3">
    <property type="entry name" value="DUF1748-DOMAIN-CONTAINING PROTEIN"/>
    <property type="match status" value="1"/>
</dbReference>
<dbReference type="Pfam" id="PF08520">
    <property type="entry name" value="Mitofissin"/>
    <property type="match status" value="1"/>
</dbReference>
<organism evidence="1 2">
    <name type="scientific">Filobasidium floriforme</name>
    <dbReference type="NCBI Taxonomy" id="5210"/>
    <lineage>
        <taxon>Eukaryota</taxon>
        <taxon>Fungi</taxon>
        <taxon>Dikarya</taxon>
        <taxon>Basidiomycota</taxon>
        <taxon>Agaricomycotina</taxon>
        <taxon>Tremellomycetes</taxon>
        <taxon>Filobasidiales</taxon>
        <taxon>Filobasidiaceae</taxon>
        <taxon>Filobasidium</taxon>
    </lineage>
</organism>
<protein>
    <recommendedName>
        <fullName evidence="3">DUF1748-domain-containing protein</fullName>
    </recommendedName>
</protein>
<dbReference type="EMBL" id="JABELV010000023">
    <property type="protein sequence ID" value="KAG7562928.1"/>
    <property type="molecule type" value="Genomic_DNA"/>
</dbReference>
<dbReference type="InterPro" id="IPR013726">
    <property type="entry name" value="Mitofissin"/>
</dbReference>
<comment type="caution">
    <text evidence="1">The sequence shown here is derived from an EMBL/GenBank/DDBJ whole genome shotgun (WGS) entry which is preliminary data.</text>
</comment>
<name>A0A8K0JP95_9TREE</name>
<reference evidence="1" key="1">
    <citation type="submission" date="2020-04" db="EMBL/GenBank/DDBJ databases">
        <title>Analysis of mating type loci in Filobasidium floriforme.</title>
        <authorList>
            <person name="Nowrousian M."/>
        </authorList>
    </citation>
    <scope>NUCLEOTIDE SEQUENCE</scope>
    <source>
        <strain evidence="1">CBS 6242</strain>
    </source>
</reference>
<evidence type="ECO:0000313" key="1">
    <source>
        <dbReference type="EMBL" id="KAG7562928.1"/>
    </source>
</evidence>
<dbReference type="PANTHER" id="PTHR28075">
    <property type="entry name" value="CHROMOSOME 16, WHOLE GENOME SHOTGUN SEQUENCE"/>
    <property type="match status" value="1"/>
</dbReference>
<proteinExistence type="predicted"/>
<evidence type="ECO:0008006" key="3">
    <source>
        <dbReference type="Google" id="ProtNLM"/>
    </source>
</evidence>
<dbReference type="AlphaFoldDB" id="A0A8K0JP95"/>
<evidence type="ECO:0000313" key="2">
    <source>
        <dbReference type="Proteomes" id="UP000812966"/>
    </source>
</evidence>
<accession>A0A8K0JP95</accession>
<dbReference type="GO" id="GO:0005737">
    <property type="term" value="C:cytoplasm"/>
    <property type="evidence" value="ECO:0007669"/>
    <property type="project" value="TreeGrafter"/>
</dbReference>
<sequence length="77" mass="8172">MVLGRLAHYGFDLLAVSTIVAGIKKTTGFAPQTALISDDTARSVADSYLGIGETIFASLSGIAVNSQYWGRDPNPKR</sequence>
<gene>
    <name evidence="1" type="ORF">FFLO_01618</name>
</gene>
<keyword evidence="2" id="KW-1185">Reference proteome</keyword>